<dbReference type="Proteomes" id="UP000277811">
    <property type="component" value="Unassembled WGS sequence"/>
</dbReference>
<name>A0A498RDA0_9FIRM</name>
<dbReference type="PROSITE" id="PS51272">
    <property type="entry name" value="SLH"/>
    <property type="match status" value="1"/>
</dbReference>
<evidence type="ECO:0000313" key="3">
    <source>
        <dbReference type="EMBL" id="VBB09289.1"/>
    </source>
</evidence>
<dbReference type="EMBL" id="UPPP01000116">
    <property type="protein sequence ID" value="VBB09289.1"/>
    <property type="molecule type" value="Genomic_DNA"/>
</dbReference>
<evidence type="ECO:0000313" key="4">
    <source>
        <dbReference type="Proteomes" id="UP000277811"/>
    </source>
</evidence>
<dbReference type="RefSeq" id="WP_122630090.1">
    <property type="nucleotide sequence ID" value="NZ_UPPP01000116.1"/>
</dbReference>
<feature type="signal peptide" evidence="1">
    <location>
        <begin position="1"/>
        <end position="24"/>
    </location>
</feature>
<dbReference type="OrthoDB" id="5845122at2"/>
<protein>
    <recommendedName>
        <fullName evidence="2">SLH domain-containing protein</fullName>
    </recommendedName>
</protein>
<feature type="chain" id="PRO_5019812429" description="SLH domain-containing protein" evidence="1">
    <location>
        <begin position="25"/>
        <end position="379"/>
    </location>
</feature>
<dbReference type="Pfam" id="PF00395">
    <property type="entry name" value="SLH"/>
    <property type="match status" value="1"/>
</dbReference>
<keyword evidence="4" id="KW-1185">Reference proteome</keyword>
<accession>A0A498RDA0</accession>
<proteinExistence type="predicted"/>
<dbReference type="InterPro" id="IPR001119">
    <property type="entry name" value="SLH_dom"/>
</dbReference>
<sequence>MKKRLLKVAVTTALAVAFAVPAFANPFSDVPTHSWAYAAVTKLAQEGIVDGYGDGTFRGDKPITRYEMAQIVAKAMTKNLNPEQQATVDRLSKEYATELNTLGVKVDGLQDQMDNMVKISGDARMRYGDSENTSNKADFRARITFDGKISDNVHFNARLTSGNVDMFSNDSSTGVAGSHNAAIALDTANVSFKALGFDNTVGRQDVYLDNGLIADTQMTGFGTQIGDLKMLALNKNSDRVYAGEYNTNIGIAKLGLDYTKDDTAGTTLYGANTSFGLIKNVTANASYLKNDTTGETGKVYGVKFDKLGLSATYRDLAASTYTPWSTMASDIDPIASGTAIKGMEYQYDKTLDKNVGLTVKYQNFDNLPKHTSAYVNVKF</sequence>
<dbReference type="PANTHER" id="PTHR43308">
    <property type="entry name" value="OUTER MEMBRANE PROTEIN ALPHA-RELATED"/>
    <property type="match status" value="1"/>
</dbReference>
<dbReference type="PANTHER" id="PTHR43308:SF1">
    <property type="entry name" value="OUTER MEMBRANE PROTEIN ALPHA"/>
    <property type="match status" value="1"/>
</dbReference>
<evidence type="ECO:0000259" key="2">
    <source>
        <dbReference type="PROSITE" id="PS51272"/>
    </source>
</evidence>
<organism evidence="3 4">
    <name type="scientific">Lucifera butyrica</name>
    <dbReference type="NCBI Taxonomy" id="1351585"/>
    <lineage>
        <taxon>Bacteria</taxon>
        <taxon>Bacillati</taxon>
        <taxon>Bacillota</taxon>
        <taxon>Negativicutes</taxon>
        <taxon>Veillonellales</taxon>
        <taxon>Veillonellaceae</taxon>
        <taxon>Lucifera</taxon>
    </lineage>
</organism>
<feature type="domain" description="SLH" evidence="2">
    <location>
        <begin position="23"/>
        <end position="86"/>
    </location>
</feature>
<gene>
    <name evidence="3" type="ORF">LUCI_4579</name>
</gene>
<evidence type="ECO:0000256" key="1">
    <source>
        <dbReference type="SAM" id="SignalP"/>
    </source>
</evidence>
<keyword evidence="1" id="KW-0732">Signal</keyword>
<dbReference type="AlphaFoldDB" id="A0A498RDA0"/>
<reference evidence="3 4" key="1">
    <citation type="submission" date="2018-06" db="EMBL/GenBank/DDBJ databases">
        <authorList>
            <person name="Strepis N."/>
        </authorList>
    </citation>
    <scope>NUCLEOTIDE SEQUENCE [LARGE SCALE GENOMIC DNA]</scope>
    <source>
        <strain evidence="3">LUCI</strain>
    </source>
</reference>
<dbReference type="InterPro" id="IPR051465">
    <property type="entry name" value="Cell_Envelope_Struct_Comp"/>
</dbReference>